<evidence type="ECO:0008006" key="3">
    <source>
        <dbReference type="Google" id="ProtNLM"/>
    </source>
</evidence>
<proteinExistence type="predicted"/>
<name>A0A246DP19_9HYPH</name>
<gene>
    <name evidence="1" type="ORF">B5E41_24025</name>
</gene>
<evidence type="ECO:0000313" key="2">
    <source>
        <dbReference type="Proteomes" id="UP000197269"/>
    </source>
</evidence>
<sequence>MFLKEITSALDEKMAQIGFIKVSKFLYCHSNDGEAESFVEWNLFGRPVNNFACDFGLRNIAAFSFAEKCLKLYGGRNSRVEGRFNERCQLGQYYSWGERSSLRLSDHGGNLKLVLEKAQADIHRFDRELGEFLISKDKLCDLLISDYKWMPWDWCNGAARAAEYAYLASSIDGTSPDVIRAALRPYENVNIRSGLDRSVEVREYLDNVFRDLGAIST</sequence>
<reference evidence="1 2" key="1">
    <citation type="submission" date="2017-03" db="EMBL/GenBank/DDBJ databases">
        <title>Genome of strain Rhizobium sp. CNPSo 668.</title>
        <authorList>
            <person name="Ribeiro R."/>
        </authorList>
    </citation>
    <scope>NUCLEOTIDE SEQUENCE [LARGE SCALE GENOMIC DNA]</scope>
    <source>
        <strain evidence="1 2">CNPSo 668</strain>
    </source>
</reference>
<organism evidence="1 2">
    <name type="scientific">Rhizobium esperanzae</name>
    <dbReference type="NCBI Taxonomy" id="1967781"/>
    <lineage>
        <taxon>Bacteria</taxon>
        <taxon>Pseudomonadati</taxon>
        <taxon>Pseudomonadota</taxon>
        <taxon>Alphaproteobacteria</taxon>
        <taxon>Hyphomicrobiales</taxon>
        <taxon>Rhizobiaceae</taxon>
        <taxon>Rhizobium/Agrobacterium group</taxon>
        <taxon>Rhizobium</taxon>
    </lineage>
</organism>
<dbReference type="EMBL" id="MXPU01000019">
    <property type="protein sequence ID" value="OWO92012.1"/>
    <property type="molecule type" value="Genomic_DNA"/>
</dbReference>
<evidence type="ECO:0000313" key="1">
    <source>
        <dbReference type="EMBL" id="OWO92012.1"/>
    </source>
</evidence>
<protein>
    <recommendedName>
        <fullName evidence="3">DUF4304 domain-containing protein</fullName>
    </recommendedName>
</protein>
<dbReference type="RefSeq" id="WP_088396363.1">
    <property type="nucleotide sequence ID" value="NZ_MXPU01000019.1"/>
</dbReference>
<dbReference type="AlphaFoldDB" id="A0A246DP19"/>
<comment type="caution">
    <text evidence="1">The sequence shown here is derived from an EMBL/GenBank/DDBJ whole genome shotgun (WGS) entry which is preliminary data.</text>
</comment>
<accession>A0A246DP19</accession>
<dbReference type="Proteomes" id="UP000197269">
    <property type="component" value="Unassembled WGS sequence"/>
</dbReference>